<sequence>MVVSTSISMSDGLESYKTCKILNHQICVAGRIRCSFSHHLNLHNLQGSSLMISFINIKLTPYRYPGTAVVEWATGSSSMYNLLQELGSLNNVYCLEYAKHILQLLHSSFPTYFMDELSGSKSDNSAKCQVQAVNLHIEHWRLKKERQAAILARFSAKWVTRRVVRCIRQAELNIINTPGERFAIPIKLGKPVPHKPNCIAVADKGQSSSLHQESHTSTQPLCIEPSLGKGVRCWTLQPSYAGSLCFAPYDEGKQQEEQVRWSDSTIWSPAPQQDFSGFVNVHDPADSSEMLGSVYHLMREGVQHTQPSSQFRQSPAVLLYGIAAVDKRQPSLSHQGIDALNQLFHRPLQLQYQVGLEVHVLNHTTIPGELDTIYPRGETRDSTAVGYTRHTTLAKFNIITPGEDCALPVELAGQLGKHQPHYIAAADKEHSSSSHKGRYTSTQPLCTESHFGQGGKCFMEFSYAALLIGNSTEGCMLLCIRQKAFQGKHNDPREQ</sequence>
<protein>
    <submittedName>
        <fullName evidence="1">Uncharacterized protein</fullName>
    </submittedName>
</protein>
<evidence type="ECO:0000313" key="1">
    <source>
        <dbReference type="EMBL" id="CAK9202350.1"/>
    </source>
</evidence>
<evidence type="ECO:0000313" key="2">
    <source>
        <dbReference type="Proteomes" id="UP001497512"/>
    </source>
</evidence>
<dbReference type="EMBL" id="OZ019905">
    <property type="protein sequence ID" value="CAK9202350.1"/>
    <property type="molecule type" value="Genomic_DNA"/>
</dbReference>
<gene>
    <name evidence="1" type="ORF">CSSPTR1EN2_LOCUS6363</name>
</gene>
<accession>A0ABP0TR06</accession>
<dbReference type="Proteomes" id="UP001497512">
    <property type="component" value="Chromosome 13"/>
</dbReference>
<reference evidence="1" key="1">
    <citation type="submission" date="2024-02" db="EMBL/GenBank/DDBJ databases">
        <authorList>
            <consortium name="ELIXIR-Norway"/>
            <consortium name="Elixir Norway"/>
        </authorList>
    </citation>
    <scope>NUCLEOTIDE SEQUENCE</scope>
</reference>
<keyword evidence="2" id="KW-1185">Reference proteome</keyword>
<proteinExistence type="predicted"/>
<name>A0ABP0TR06_9BRYO</name>
<organism evidence="1 2">
    <name type="scientific">Sphagnum troendelagicum</name>
    <dbReference type="NCBI Taxonomy" id="128251"/>
    <lineage>
        <taxon>Eukaryota</taxon>
        <taxon>Viridiplantae</taxon>
        <taxon>Streptophyta</taxon>
        <taxon>Embryophyta</taxon>
        <taxon>Bryophyta</taxon>
        <taxon>Sphagnophytina</taxon>
        <taxon>Sphagnopsida</taxon>
        <taxon>Sphagnales</taxon>
        <taxon>Sphagnaceae</taxon>
        <taxon>Sphagnum</taxon>
    </lineage>
</organism>